<accession>A0ABS4PVK3</accession>
<feature type="transmembrane region" description="Helical" evidence="1">
    <location>
        <begin position="99"/>
        <end position="120"/>
    </location>
</feature>
<evidence type="ECO:0000313" key="3">
    <source>
        <dbReference type="Proteomes" id="UP000741013"/>
    </source>
</evidence>
<protein>
    <submittedName>
        <fullName evidence="2">ABC-type uncharacterized transport system permease subunit</fullName>
    </submittedName>
</protein>
<dbReference type="EMBL" id="JAGGMS010000001">
    <property type="protein sequence ID" value="MBP2182930.1"/>
    <property type="molecule type" value="Genomic_DNA"/>
</dbReference>
<proteinExistence type="predicted"/>
<feature type="transmembrane region" description="Helical" evidence="1">
    <location>
        <begin position="164"/>
        <end position="185"/>
    </location>
</feature>
<dbReference type="PANTHER" id="PTHR36832:SF1">
    <property type="entry name" value="SLR1174 PROTEIN"/>
    <property type="match status" value="1"/>
</dbReference>
<comment type="caution">
    <text evidence="2">The sequence shown here is derived from an EMBL/GenBank/DDBJ whole genome shotgun (WGS) entry which is preliminary data.</text>
</comment>
<feature type="transmembrane region" description="Helical" evidence="1">
    <location>
        <begin position="132"/>
        <end position="158"/>
    </location>
</feature>
<reference evidence="2 3" key="1">
    <citation type="submission" date="2021-03" db="EMBL/GenBank/DDBJ databases">
        <title>Sequencing the genomes of 1000 actinobacteria strains.</title>
        <authorList>
            <person name="Klenk H.-P."/>
        </authorList>
    </citation>
    <scope>NUCLEOTIDE SEQUENCE [LARGE SCALE GENOMIC DNA]</scope>
    <source>
        <strain evidence="2 3">DSM 45510</strain>
    </source>
</reference>
<feature type="transmembrane region" description="Helical" evidence="1">
    <location>
        <begin position="217"/>
        <end position="238"/>
    </location>
</feature>
<keyword evidence="1" id="KW-1133">Transmembrane helix</keyword>
<gene>
    <name evidence="2" type="ORF">JOM49_004456</name>
</gene>
<dbReference type="Pfam" id="PF06182">
    <property type="entry name" value="ABC2_membrane_6"/>
    <property type="match status" value="1"/>
</dbReference>
<evidence type="ECO:0000256" key="1">
    <source>
        <dbReference type="SAM" id="Phobius"/>
    </source>
</evidence>
<feature type="transmembrane region" description="Helical" evidence="1">
    <location>
        <begin position="12"/>
        <end position="34"/>
    </location>
</feature>
<dbReference type="InterPro" id="IPR010390">
    <property type="entry name" value="ABC-2_transporter-like"/>
</dbReference>
<dbReference type="Proteomes" id="UP000741013">
    <property type="component" value="Unassembled WGS sequence"/>
</dbReference>
<dbReference type="PANTHER" id="PTHR36832">
    <property type="entry name" value="SLR1174 PROTEIN-RELATED"/>
    <property type="match status" value="1"/>
</dbReference>
<keyword evidence="1" id="KW-0812">Transmembrane</keyword>
<name>A0ABS4PVK3_9PSEU</name>
<dbReference type="RefSeq" id="WP_209666164.1">
    <property type="nucleotide sequence ID" value="NZ_JAGGMS010000001.1"/>
</dbReference>
<keyword evidence="1" id="KW-0472">Membrane</keyword>
<sequence length="250" mass="27325">MQVRTVLTYRLNYLISVIGVIMHIYLLNVVWSAVYEGRGAVEGVPLETVMVYSTFAAVQNWLLVPWEFSLIPARVREGQVAFDLVRPIGFVGQVVAGQFGRTLAVLPLAVALLPLAVVVGRSQSPASPAAGVWYVAGLLGAWIVATQLSIVVGMLAFWTLEVSGWFLVYRMVSLFLSGALVPLWFMPPALRVLAEVLPFQAITYGPVAVYLGREDGLGVIGVQLLWIALLAVLSRWIWVRALHRVVVQGG</sequence>
<evidence type="ECO:0000313" key="2">
    <source>
        <dbReference type="EMBL" id="MBP2182930.1"/>
    </source>
</evidence>
<organism evidence="2 3">
    <name type="scientific">Amycolatopsis magusensis</name>
    <dbReference type="NCBI Taxonomy" id="882444"/>
    <lineage>
        <taxon>Bacteria</taxon>
        <taxon>Bacillati</taxon>
        <taxon>Actinomycetota</taxon>
        <taxon>Actinomycetes</taxon>
        <taxon>Pseudonocardiales</taxon>
        <taxon>Pseudonocardiaceae</taxon>
        <taxon>Amycolatopsis</taxon>
    </lineage>
</organism>
<keyword evidence="3" id="KW-1185">Reference proteome</keyword>